<dbReference type="GO" id="GO:0006979">
    <property type="term" value="P:response to oxidative stress"/>
    <property type="evidence" value="ECO:0007669"/>
    <property type="project" value="UniProtKB-ARBA"/>
</dbReference>
<keyword evidence="4" id="KW-0479">Metal-binding</keyword>
<evidence type="ECO:0000256" key="8">
    <source>
        <dbReference type="ARBA" id="ARBA00022833"/>
    </source>
</evidence>
<dbReference type="EMBL" id="BMMZ01000004">
    <property type="protein sequence ID" value="GGL60832.1"/>
    <property type="molecule type" value="Genomic_DNA"/>
</dbReference>
<dbReference type="Pfam" id="PF01149">
    <property type="entry name" value="Fapy_DNA_glyco"/>
    <property type="match status" value="1"/>
</dbReference>
<dbReference type="Pfam" id="PF06827">
    <property type="entry name" value="zf-FPG_IleRS"/>
    <property type="match status" value="1"/>
</dbReference>
<feature type="domain" description="FPG-type" evidence="16">
    <location>
        <begin position="231"/>
        <end position="265"/>
    </location>
</feature>
<dbReference type="Proteomes" id="UP000613840">
    <property type="component" value="Unassembled WGS sequence"/>
</dbReference>
<dbReference type="InterPro" id="IPR015887">
    <property type="entry name" value="DNA_glyclase_Znf_dom_DNA_BS"/>
</dbReference>
<dbReference type="InterPro" id="IPR015886">
    <property type="entry name" value="H2TH_FPG"/>
</dbReference>
<keyword evidence="13" id="KW-0326">Glycosidase</keyword>
<dbReference type="Gene3D" id="3.20.190.10">
    <property type="entry name" value="MutM-like, N-terminal"/>
    <property type="match status" value="1"/>
</dbReference>
<evidence type="ECO:0000259" key="17">
    <source>
        <dbReference type="PROSITE" id="PS51068"/>
    </source>
</evidence>
<comment type="cofactor">
    <cofactor evidence="1">
        <name>Zn(2+)</name>
        <dbReference type="ChEBI" id="CHEBI:29105"/>
    </cofactor>
</comment>
<dbReference type="Gene3D" id="1.10.8.50">
    <property type="match status" value="1"/>
</dbReference>
<dbReference type="SMART" id="SM00898">
    <property type="entry name" value="Fapy_DNA_glyco"/>
    <property type="match status" value="1"/>
</dbReference>
<dbReference type="GO" id="GO:0003690">
    <property type="term" value="F:double-stranded DNA binding"/>
    <property type="evidence" value="ECO:0007669"/>
    <property type="project" value="UniProtKB-ARBA"/>
</dbReference>
<dbReference type="GO" id="GO:0140078">
    <property type="term" value="F:class I DNA-(apurinic or apyrimidinic site) endonuclease activity"/>
    <property type="evidence" value="ECO:0007669"/>
    <property type="project" value="UniProtKB-EC"/>
</dbReference>
<dbReference type="GO" id="GO:0008534">
    <property type="term" value="F:oxidized purine nucleobase lesion DNA N-glycosylase activity"/>
    <property type="evidence" value="ECO:0007669"/>
    <property type="project" value="UniProtKB-ARBA"/>
</dbReference>
<keyword evidence="8" id="KW-0862">Zinc</keyword>
<dbReference type="Pfam" id="PF06831">
    <property type="entry name" value="H2TH"/>
    <property type="match status" value="1"/>
</dbReference>
<organism evidence="18 19">
    <name type="scientific">Microlunatus endophyticus</name>
    <dbReference type="NCBI Taxonomy" id="1716077"/>
    <lineage>
        <taxon>Bacteria</taxon>
        <taxon>Bacillati</taxon>
        <taxon>Actinomycetota</taxon>
        <taxon>Actinomycetes</taxon>
        <taxon>Propionibacteriales</taxon>
        <taxon>Propionibacteriaceae</taxon>
        <taxon>Microlunatus</taxon>
    </lineage>
</organism>
<evidence type="ECO:0000256" key="4">
    <source>
        <dbReference type="ARBA" id="ARBA00022723"/>
    </source>
</evidence>
<accession>A0A917S666</accession>
<dbReference type="InterPro" id="IPR010663">
    <property type="entry name" value="Znf_FPG/IleRS"/>
</dbReference>
<comment type="catalytic activity">
    <reaction evidence="14">
        <text>2'-deoxyribonucleotide-(2'-deoxyribose 5'-phosphate)-2'-deoxyribonucleotide-DNA = a 3'-end 2'-deoxyribonucleotide-(2,3-dehydro-2,3-deoxyribose 5'-phosphate)-DNA + a 5'-end 5'-phospho-2'-deoxyribonucleoside-DNA + H(+)</text>
        <dbReference type="Rhea" id="RHEA:66592"/>
        <dbReference type="Rhea" id="RHEA-COMP:13180"/>
        <dbReference type="Rhea" id="RHEA-COMP:16897"/>
        <dbReference type="Rhea" id="RHEA-COMP:17067"/>
        <dbReference type="ChEBI" id="CHEBI:15378"/>
        <dbReference type="ChEBI" id="CHEBI:136412"/>
        <dbReference type="ChEBI" id="CHEBI:157695"/>
        <dbReference type="ChEBI" id="CHEBI:167181"/>
        <dbReference type="EC" id="4.2.99.18"/>
    </reaction>
</comment>
<keyword evidence="9" id="KW-0238">DNA-binding</keyword>
<reference evidence="18" key="2">
    <citation type="submission" date="2020-09" db="EMBL/GenBank/DDBJ databases">
        <authorList>
            <person name="Sun Q."/>
            <person name="Zhou Y."/>
        </authorList>
    </citation>
    <scope>NUCLEOTIDE SEQUENCE</scope>
    <source>
        <strain evidence="18">CGMCC 4.7306</strain>
    </source>
</reference>
<evidence type="ECO:0000256" key="12">
    <source>
        <dbReference type="ARBA" id="ARBA00023268"/>
    </source>
</evidence>
<keyword evidence="7" id="KW-0378">Hydrolase</keyword>
<sequence>MPEGHTLHRLALDLSAAFAGTRPQVSSPQGRFAESAAIISGRPCSGAQAQGKHLWIEFEDHLLHIHLGLIGKFRIAPPAPPRGEIRVRIATPEVAADLSGPQLCVLRTPEEMAAQLAKLGPDPLRKDADPELAWARIHRSARPVAALLMDQTVLSGVGNVYRAEVLFRNRIGPHVEGRKLSRRSWDAIWNDLITLMPQGVVDNRIDTVRPEHTPEAMGRPPRVDDHGGEVYVYRRAGMDCLVCGSRVRTEVLDGRNLFWCGRCQRRS</sequence>
<dbReference type="FunFam" id="1.10.8.50:FF:000003">
    <property type="entry name" value="Formamidopyrimidine-DNA glycosylase"/>
    <property type="match status" value="1"/>
</dbReference>
<evidence type="ECO:0000256" key="13">
    <source>
        <dbReference type="ARBA" id="ARBA00023295"/>
    </source>
</evidence>
<evidence type="ECO:0000256" key="1">
    <source>
        <dbReference type="ARBA" id="ARBA00001947"/>
    </source>
</evidence>
<comment type="similarity">
    <text evidence="2">Belongs to the FPG family.</text>
</comment>
<dbReference type="GO" id="GO:0006284">
    <property type="term" value="P:base-excision repair"/>
    <property type="evidence" value="ECO:0007669"/>
    <property type="project" value="InterPro"/>
</dbReference>
<evidence type="ECO:0000256" key="2">
    <source>
        <dbReference type="ARBA" id="ARBA00009409"/>
    </source>
</evidence>
<keyword evidence="5" id="KW-0227">DNA damage</keyword>
<comment type="caution">
    <text evidence="18">The sequence shown here is derived from an EMBL/GenBank/DDBJ whole genome shotgun (WGS) entry which is preliminary data.</text>
</comment>
<evidence type="ECO:0000256" key="11">
    <source>
        <dbReference type="ARBA" id="ARBA00023239"/>
    </source>
</evidence>
<protein>
    <recommendedName>
        <fullName evidence="3">DNA-(apurinic or apyrimidinic site) lyase</fullName>
        <ecNumber evidence="3">4.2.99.18</ecNumber>
    </recommendedName>
</protein>
<evidence type="ECO:0000313" key="18">
    <source>
        <dbReference type="EMBL" id="GGL60832.1"/>
    </source>
</evidence>
<dbReference type="InterPro" id="IPR000214">
    <property type="entry name" value="Znf_DNA_glyclase/AP_lyase"/>
</dbReference>
<reference evidence="18" key="1">
    <citation type="journal article" date="2014" name="Int. J. Syst. Evol. Microbiol.">
        <title>Complete genome sequence of Corynebacterium casei LMG S-19264T (=DSM 44701T), isolated from a smear-ripened cheese.</title>
        <authorList>
            <consortium name="US DOE Joint Genome Institute (JGI-PGF)"/>
            <person name="Walter F."/>
            <person name="Albersmeier A."/>
            <person name="Kalinowski J."/>
            <person name="Ruckert C."/>
        </authorList>
    </citation>
    <scope>NUCLEOTIDE SEQUENCE</scope>
    <source>
        <strain evidence="18">CGMCC 4.7306</strain>
    </source>
</reference>
<keyword evidence="11" id="KW-0456">Lyase</keyword>
<evidence type="ECO:0000256" key="15">
    <source>
        <dbReference type="PROSITE-ProRule" id="PRU00391"/>
    </source>
</evidence>
<dbReference type="PROSITE" id="PS51068">
    <property type="entry name" value="FPG_CAT"/>
    <property type="match status" value="1"/>
</dbReference>
<dbReference type="GO" id="GO:0008270">
    <property type="term" value="F:zinc ion binding"/>
    <property type="evidence" value="ECO:0007669"/>
    <property type="project" value="UniProtKB-KW"/>
</dbReference>
<keyword evidence="18" id="KW-0255">Endonuclease</keyword>
<dbReference type="PANTHER" id="PTHR42697:SF3">
    <property type="entry name" value="ENDONUCLEASE 8 1"/>
    <property type="match status" value="1"/>
</dbReference>
<evidence type="ECO:0000256" key="5">
    <source>
        <dbReference type="ARBA" id="ARBA00022763"/>
    </source>
</evidence>
<evidence type="ECO:0000256" key="6">
    <source>
        <dbReference type="ARBA" id="ARBA00022771"/>
    </source>
</evidence>
<feature type="domain" description="Formamidopyrimidine-DNA glycosylase catalytic" evidence="17">
    <location>
        <begin position="1"/>
        <end position="96"/>
    </location>
</feature>
<keyword evidence="12" id="KW-0511">Multifunctional enzyme</keyword>
<keyword evidence="6 15" id="KW-0863">Zinc-finger</keyword>
<dbReference type="InterPro" id="IPR035937">
    <property type="entry name" value="FPG_N"/>
</dbReference>
<evidence type="ECO:0000256" key="3">
    <source>
        <dbReference type="ARBA" id="ARBA00012720"/>
    </source>
</evidence>
<evidence type="ECO:0000256" key="7">
    <source>
        <dbReference type="ARBA" id="ARBA00022801"/>
    </source>
</evidence>
<dbReference type="InterPro" id="IPR010979">
    <property type="entry name" value="Ribosomal_uS13-like_H2TH"/>
</dbReference>
<dbReference type="SUPFAM" id="SSF46946">
    <property type="entry name" value="S13-like H2TH domain"/>
    <property type="match status" value="1"/>
</dbReference>
<gene>
    <name evidence="18" type="primary">nei</name>
    <name evidence="18" type="ORF">GCM10011575_19220</name>
</gene>
<dbReference type="AlphaFoldDB" id="A0A917S666"/>
<keyword evidence="19" id="KW-1185">Reference proteome</keyword>
<evidence type="ECO:0000256" key="10">
    <source>
        <dbReference type="ARBA" id="ARBA00023204"/>
    </source>
</evidence>
<dbReference type="SMART" id="SM01232">
    <property type="entry name" value="H2TH"/>
    <property type="match status" value="1"/>
</dbReference>
<dbReference type="EC" id="4.2.99.18" evidence="3"/>
<proteinExistence type="inferred from homology"/>
<dbReference type="PROSITE" id="PS01242">
    <property type="entry name" value="ZF_FPG_1"/>
    <property type="match status" value="1"/>
</dbReference>
<dbReference type="InterPro" id="IPR012319">
    <property type="entry name" value="FPG_cat"/>
</dbReference>
<name>A0A917S666_9ACTN</name>
<dbReference type="GO" id="GO:0003684">
    <property type="term" value="F:damaged DNA binding"/>
    <property type="evidence" value="ECO:0007669"/>
    <property type="project" value="InterPro"/>
</dbReference>
<evidence type="ECO:0000313" key="19">
    <source>
        <dbReference type="Proteomes" id="UP000613840"/>
    </source>
</evidence>
<dbReference type="PANTHER" id="PTHR42697">
    <property type="entry name" value="ENDONUCLEASE 8"/>
    <property type="match status" value="1"/>
</dbReference>
<keyword evidence="10" id="KW-0234">DNA repair</keyword>
<dbReference type="SUPFAM" id="SSF57716">
    <property type="entry name" value="Glucocorticoid receptor-like (DNA-binding domain)"/>
    <property type="match status" value="1"/>
</dbReference>
<evidence type="ECO:0000256" key="14">
    <source>
        <dbReference type="ARBA" id="ARBA00044632"/>
    </source>
</evidence>
<dbReference type="CDD" id="cd08970">
    <property type="entry name" value="AcNei1_N"/>
    <property type="match status" value="1"/>
</dbReference>
<dbReference type="RefSeq" id="WP_188894980.1">
    <property type="nucleotide sequence ID" value="NZ_BMMZ01000004.1"/>
</dbReference>
<dbReference type="SUPFAM" id="SSF81624">
    <property type="entry name" value="N-terminal domain of MutM-like DNA repair proteins"/>
    <property type="match status" value="1"/>
</dbReference>
<dbReference type="PROSITE" id="PS51066">
    <property type="entry name" value="ZF_FPG_2"/>
    <property type="match status" value="1"/>
</dbReference>
<dbReference type="GO" id="GO:0000703">
    <property type="term" value="F:oxidized pyrimidine nucleobase lesion DNA N-glycosylase activity"/>
    <property type="evidence" value="ECO:0007669"/>
    <property type="project" value="TreeGrafter"/>
</dbReference>
<evidence type="ECO:0000259" key="16">
    <source>
        <dbReference type="PROSITE" id="PS51066"/>
    </source>
</evidence>
<evidence type="ECO:0000256" key="9">
    <source>
        <dbReference type="ARBA" id="ARBA00023125"/>
    </source>
</evidence>
<keyword evidence="18" id="KW-0540">Nuclease</keyword>